<feature type="non-terminal residue" evidence="2">
    <location>
        <position position="77"/>
    </location>
</feature>
<dbReference type="Proteomes" id="UP001597024">
    <property type="component" value="Unassembled WGS sequence"/>
</dbReference>
<proteinExistence type="predicted"/>
<accession>A0ABW3E054</accession>
<feature type="transmembrane region" description="Helical" evidence="1">
    <location>
        <begin position="53"/>
        <end position="73"/>
    </location>
</feature>
<protein>
    <submittedName>
        <fullName evidence="2">Uncharacterized protein</fullName>
    </submittedName>
</protein>
<dbReference type="EMBL" id="JBHTHX010001481">
    <property type="protein sequence ID" value="MFD0888764.1"/>
    <property type="molecule type" value="Genomic_DNA"/>
</dbReference>
<keyword evidence="1" id="KW-1133">Transmembrane helix</keyword>
<keyword evidence="1" id="KW-0812">Transmembrane</keyword>
<evidence type="ECO:0000313" key="3">
    <source>
        <dbReference type="Proteomes" id="UP001597024"/>
    </source>
</evidence>
<comment type="caution">
    <text evidence="2">The sequence shown here is derived from an EMBL/GenBank/DDBJ whole genome shotgun (WGS) entry which is preliminary data.</text>
</comment>
<keyword evidence="1" id="KW-0472">Membrane</keyword>
<keyword evidence="3" id="KW-1185">Reference proteome</keyword>
<organism evidence="2 3">
    <name type="scientific">Streptosporangium algeriense</name>
    <dbReference type="NCBI Taxonomy" id="1682748"/>
    <lineage>
        <taxon>Bacteria</taxon>
        <taxon>Bacillati</taxon>
        <taxon>Actinomycetota</taxon>
        <taxon>Actinomycetes</taxon>
        <taxon>Streptosporangiales</taxon>
        <taxon>Streptosporangiaceae</taxon>
        <taxon>Streptosporangium</taxon>
    </lineage>
</organism>
<evidence type="ECO:0000256" key="1">
    <source>
        <dbReference type="SAM" id="Phobius"/>
    </source>
</evidence>
<evidence type="ECO:0000313" key="2">
    <source>
        <dbReference type="EMBL" id="MFD0888764.1"/>
    </source>
</evidence>
<feature type="transmembrane region" description="Helical" evidence="1">
    <location>
        <begin position="12"/>
        <end position="33"/>
    </location>
</feature>
<gene>
    <name evidence="2" type="ORF">ACFQ08_29860</name>
</gene>
<name>A0ABW3E054_9ACTN</name>
<reference evidence="3" key="1">
    <citation type="journal article" date="2019" name="Int. J. Syst. Evol. Microbiol.">
        <title>The Global Catalogue of Microorganisms (GCM) 10K type strain sequencing project: providing services to taxonomists for standard genome sequencing and annotation.</title>
        <authorList>
            <consortium name="The Broad Institute Genomics Platform"/>
            <consortium name="The Broad Institute Genome Sequencing Center for Infectious Disease"/>
            <person name="Wu L."/>
            <person name="Ma J."/>
        </authorList>
    </citation>
    <scope>NUCLEOTIDE SEQUENCE [LARGE SCALE GENOMIC DNA]</scope>
    <source>
        <strain evidence="3">CCUG 62974</strain>
    </source>
</reference>
<sequence>MLRRHRFGVPALLVAGLYLAAVVVAVVVARATGDLGALWRLTVFAGADEVTAVTWPNVISLVLAGTVWAWALWQGLR</sequence>